<sequence length="364" mass="41865">KHDNKKTVGESDDVHTLEERIKELKHQLEKCKSTNEEQNEHIQALQMGNDKLCQALAESSEREKEGLETIKELMSKNEQMQIRCDQMENILRETKVGALQSVKKSLIFEELEKLSKPLICIQLENGTILYFDNVKPFELFAIKDGARVNADLKPLEGEFDCSFRGAMENIAYFCTIRGMQIKFFKMEFENEQLRIAQINEMETSEISLLNNQPYYLIELAKKWSIFQYNENYNDTNGENFDISEINHLSKYERKYHRGILYLFREHSRASLQKVNGNIVTVEGPLLDPDVTSIYAPAHSGFIYVLNMERNVLIVLDTTNLTVSQISYDPPADSNNHSIIGIHGGILTMAFDGVWGRHLATSKMP</sequence>
<feature type="non-terminal residue" evidence="2">
    <location>
        <position position="1"/>
    </location>
</feature>
<organism evidence="2 3">
    <name type="scientific">Pristionchus mayeri</name>
    <dbReference type="NCBI Taxonomy" id="1317129"/>
    <lineage>
        <taxon>Eukaryota</taxon>
        <taxon>Metazoa</taxon>
        <taxon>Ecdysozoa</taxon>
        <taxon>Nematoda</taxon>
        <taxon>Chromadorea</taxon>
        <taxon>Rhabditida</taxon>
        <taxon>Rhabditina</taxon>
        <taxon>Diplogasteromorpha</taxon>
        <taxon>Diplogasteroidea</taxon>
        <taxon>Neodiplogasteridae</taxon>
        <taxon>Pristionchus</taxon>
    </lineage>
</organism>
<keyword evidence="1" id="KW-0175">Coiled coil</keyword>
<evidence type="ECO:0000313" key="2">
    <source>
        <dbReference type="EMBL" id="GMR39106.1"/>
    </source>
</evidence>
<dbReference type="EMBL" id="BTRK01000002">
    <property type="protein sequence ID" value="GMR39106.1"/>
    <property type="molecule type" value="Genomic_DNA"/>
</dbReference>
<evidence type="ECO:0000313" key="3">
    <source>
        <dbReference type="Proteomes" id="UP001328107"/>
    </source>
</evidence>
<dbReference type="AlphaFoldDB" id="A0AAN4ZE57"/>
<evidence type="ECO:0000256" key="1">
    <source>
        <dbReference type="SAM" id="Coils"/>
    </source>
</evidence>
<protein>
    <submittedName>
        <fullName evidence="2">Uncharacterized protein</fullName>
    </submittedName>
</protein>
<dbReference type="Proteomes" id="UP001328107">
    <property type="component" value="Unassembled WGS sequence"/>
</dbReference>
<proteinExistence type="predicted"/>
<keyword evidence="3" id="KW-1185">Reference proteome</keyword>
<reference evidence="3" key="1">
    <citation type="submission" date="2022-10" db="EMBL/GenBank/DDBJ databases">
        <title>Genome assembly of Pristionchus species.</title>
        <authorList>
            <person name="Yoshida K."/>
            <person name="Sommer R.J."/>
        </authorList>
    </citation>
    <scope>NUCLEOTIDE SEQUENCE [LARGE SCALE GENOMIC DNA]</scope>
    <source>
        <strain evidence="3">RS5460</strain>
    </source>
</reference>
<comment type="caution">
    <text evidence="2">The sequence shown here is derived from an EMBL/GenBank/DDBJ whole genome shotgun (WGS) entry which is preliminary data.</text>
</comment>
<name>A0AAN4ZE57_9BILA</name>
<gene>
    <name evidence="2" type="ORF">PMAYCL1PPCAC_09301</name>
</gene>
<accession>A0AAN4ZE57</accession>
<feature type="coiled-coil region" evidence="1">
    <location>
        <begin position="14"/>
        <end position="41"/>
    </location>
</feature>